<evidence type="ECO:0000256" key="2">
    <source>
        <dbReference type="SAM" id="SignalP"/>
    </source>
</evidence>
<evidence type="ECO:0000256" key="1">
    <source>
        <dbReference type="SAM" id="MobiDB-lite"/>
    </source>
</evidence>
<gene>
    <name evidence="3" type="ORF">QE367_001160</name>
</gene>
<feature type="compositionally biased region" description="Low complexity" evidence="1">
    <location>
        <begin position="30"/>
        <end position="45"/>
    </location>
</feature>
<feature type="region of interest" description="Disordered" evidence="1">
    <location>
        <begin position="30"/>
        <end position="65"/>
    </location>
</feature>
<feature type="compositionally biased region" description="Polar residues" evidence="1">
    <location>
        <begin position="46"/>
        <end position="60"/>
    </location>
</feature>
<organism evidence="3 4">
    <name type="scientific">Microbacterium paludicola</name>
    <dbReference type="NCBI Taxonomy" id="300019"/>
    <lineage>
        <taxon>Bacteria</taxon>
        <taxon>Bacillati</taxon>
        <taxon>Actinomycetota</taxon>
        <taxon>Actinomycetes</taxon>
        <taxon>Micrococcales</taxon>
        <taxon>Microbacteriaceae</taxon>
        <taxon>Microbacterium</taxon>
    </lineage>
</organism>
<keyword evidence="2" id="KW-0732">Signal</keyword>
<feature type="signal peptide" evidence="2">
    <location>
        <begin position="1"/>
        <end position="26"/>
    </location>
</feature>
<accession>A0ABU1HZ85</accession>
<proteinExistence type="predicted"/>
<comment type="caution">
    <text evidence="3">The sequence shown here is derived from an EMBL/GenBank/DDBJ whole genome shotgun (WGS) entry which is preliminary data.</text>
</comment>
<feature type="chain" id="PRO_5045095537" description="DUF3558 domain-containing protein" evidence="2">
    <location>
        <begin position="27"/>
        <end position="214"/>
    </location>
</feature>
<keyword evidence="4" id="KW-1185">Reference proteome</keyword>
<sequence length="214" mass="22346">MAVTHRTALRFIPVVAAVALLVTACATPAGGTATPAPAESTASPSLDPTPSATPSPIESQATDDEISLPSSCDELFAGDLRATLDAEIAPLNDPGVTMYSTENAEALTVLESGVPSLRCTWGTPSDRGIATTVSIVSPAQSELIVDALTSSGFGSEEASGGMYFRTSQRMLSMDEEVVDLGETHFLRGNVWVATRWVNYGPDAYTPGIVAQLWP</sequence>
<reference evidence="3 4" key="1">
    <citation type="submission" date="2023-08" db="EMBL/GenBank/DDBJ databases">
        <title>Functional and genomic diversity of the sorghum phyllosphere microbiome.</title>
        <authorList>
            <person name="Shade A."/>
        </authorList>
    </citation>
    <scope>NUCLEOTIDE SEQUENCE [LARGE SCALE GENOMIC DNA]</scope>
    <source>
        <strain evidence="3 4">SORGH_AS_0919</strain>
    </source>
</reference>
<dbReference type="Proteomes" id="UP001260188">
    <property type="component" value="Unassembled WGS sequence"/>
</dbReference>
<name>A0ABU1HZ85_9MICO</name>
<evidence type="ECO:0000313" key="3">
    <source>
        <dbReference type="EMBL" id="MDR6166956.1"/>
    </source>
</evidence>
<protein>
    <recommendedName>
        <fullName evidence="5">DUF3558 domain-containing protein</fullName>
    </recommendedName>
</protein>
<evidence type="ECO:0000313" key="4">
    <source>
        <dbReference type="Proteomes" id="UP001260188"/>
    </source>
</evidence>
<dbReference type="RefSeq" id="WP_023955079.1">
    <property type="nucleotide sequence ID" value="NZ_CP018134.1"/>
</dbReference>
<dbReference type="PROSITE" id="PS51257">
    <property type="entry name" value="PROKAR_LIPOPROTEIN"/>
    <property type="match status" value="1"/>
</dbReference>
<dbReference type="EMBL" id="JAVIZA010000001">
    <property type="protein sequence ID" value="MDR6166956.1"/>
    <property type="molecule type" value="Genomic_DNA"/>
</dbReference>
<evidence type="ECO:0008006" key="5">
    <source>
        <dbReference type="Google" id="ProtNLM"/>
    </source>
</evidence>